<dbReference type="Proteomes" id="UP000266258">
    <property type="component" value="Unassembled WGS sequence"/>
</dbReference>
<keyword evidence="2" id="KW-1185">Reference proteome</keyword>
<dbReference type="GO" id="GO:0008897">
    <property type="term" value="F:holo-[acyl-carrier-protein] synthase activity"/>
    <property type="evidence" value="ECO:0007669"/>
    <property type="project" value="InterPro"/>
</dbReference>
<gene>
    <name evidence="1" type="ORF">CJP74_02680</name>
</gene>
<name>A0A3A1YA81_9GAMM</name>
<reference evidence="1 2" key="1">
    <citation type="submission" date="2017-08" db="EMBL/GenBank/DDBJ databases">
        <title>Reclassification of Bisgaard taxon 37 and 44.</title>
        <authorList>
            <person name="Christensen H."/>
        </authorList>
    </citation>
    <scope>NUCLEOTIDE SEQUENCE [LARGE SCALE GENOMIC DNA]</scope>
    <source>
        <strain evidence="1 2">B96_4</strain>
    </source>
</reference>
<protein>
    <submittedName>
        <fullName evidence="1">Uncharacterized protein</fullName>
    </submittedName>
</protein>
<accession>A0A3A1YA81</accession>
<dbReference type="InterPro" id="IPR037143">
    <property type="entry name" value="4-PPantetheinyl_Trfase_dom_sf"/>
</dbReference>
<dbReference type="SUPFAM" id="SSF56214">
    <property type="entry name" value="4'-phosphopantetheinyl transferase"/>
    <property type="match status" value="1"/>
</dbReference>
<proteinExistence type="predicted"/>
<dbReference type="GO" id="GO:0000287">
    <property type="term" value="F:magnesium ion binding"/>
    <property type="evidence" value="ECO:0007669"/>
    <property type="project" value="InterPro"/>
</dbReference>
<dbReference type="AlphaFoldDB" id="A0A3A1YA81"/>
<organism evidence="1 2">
    <name type="scientific">Psittacicella melopsittaci</name>
    <dbReference type="NCBI Taxonomy" id="2028576"/>
    <lineage>
        <taxon>Bacteria</taxon>
        <taxon>Pseudomonadati</taxon>
        <taxon>Pseudomonadota</taxon>
        <taxon>Gammaproteobacteria</taxon>
        <taxon>Pasteurellales</taxon>
        <taxon>Psittacicellaceae</taxon>
        <taxon>Psittacicella</taxon>
    </lineage>
</organism>
<sequence>MAISIFTQVIKSSDFSQFWQELQEKFVGLPDYSSLPRTTLGRPYLAKHYPYGKQWLIDFNISNSSSYTFIGLVISDSFLPYREQVFYIGVDLEKDFTLSEKAFTRRILSPLNKADYIDSPHARALEWVSKEAIIKSFSLSIFSGNKISFHKDYIALNDSMFNLQSEDNFLLTLSNWQGFILGLCLINLPSFPTSISFNQDPLAIMPNTTHYQGIYKDSAPLLFSRIKKAT</sequence>
<evidence type="ECO:0000313" key="2">
    <source>
        <dbReference type="Proteomes" id="UP000266258"/>
    </source>
</evidence>
<dbReference type="EMBL" id="NRJH01000022">
    <property type="protein sequence ID" value="RIY33054.1"/>
    <property type="molecule type" value="Genomic_DNA"/>
</dbReference>
<evidence type="ECO:0000313" key="1">
    <source>
        <dbReference type="EMBL" id="RIY33054.1"/>
    </source>
</evidence>
<dbReference type="RefSeq" id="WP_119496738.1">
    <property type="nucleotide sequence ID" value="NZ_NRJH01000022.1"/>
</dbReference>
<comment type="caution">
    <text evidence="1">The sequence shown here is derived from an EMBL/GenBank/DDBJ whole genome shotgun (WGS) entry which is preliminary data.</text>
</comment>
<dbReference type="OrthoDB" id="9808281at2"/>